<evidence type="ECO:0000259" key="2">
    <source>
        <dbReference type="Pfam" id="PF03807"/>
    </source>
</evidence>
<dbReference type="GO" id="GO:0008823">
    <property type="term" value="F:cupric reductase (NADH) activity"/>
    <property type="evidence" value="ECO:0007669"/>
    <property type="project" value="TreeGrafter"/>
</dbReference>
<organism evidence="3">
    <name type="scientific">marine metagenome</name>
    <dbReference type="NCBI Taxonomy" id="408172"/>
    <lineage>
        <taxon>unclassified sequences</taxon>
        <taxon>metagenomes</taxon>
        <taxon>ecological metagenomes</taxon>
    </lineage>
</organism>
<reference evidence="3" key="1">
    <citation type="submission" date="2018-05" db="EMBL/GenBank/DDBJ databases">
        <authorList>
            <person name="Lanie J.A."/>
            <person name="Ng W.-L."/>
            <person name="Kazmierczak K.M."/>
            <person name="Andrzejewski T.M."/>
            <person name="Davidsen T.M."/>
            <person name="Wayne K.J."/>
            <person name="Tettelin H."/>
            <person name="Glass J.I."/>
            <person name="Rusch D."/>
            <person name="Podicherti R."/>
            <person name="Tsui H.-C.T."/>
            <person name="Winkler M.E."/>
        </authorList>
    </citation>
    <scope>NUCLEOTIDE SEQUENCE</scope>
</reference>
<dbReference type="InterPro" id="IPR036291">
    <property type="entry name" value="NAD(P)-bd_dom_sf"/>
</dbReference>
<name>A0A381NKX4_9ZZZZ</name>
<dbReference type="GO" id="GO:0016651">
    <property type="term" value="F:oxidoreductase activity, acting on NAD(P)H"/>
    <property type="evidence" value="ECO:0007669"/>
    <property type="project" value="InterPro"/>
</dbReference>
<dbReference type="SUPFAM" id="SSF51735">
    <property type="entry name" value="NAD(P)-binding Rossmann-fold domains"/>
    <property type="match status" value="1"/>
</dbReference>
<dbReference type="NCBIfam" id="TIGR01915">
    <property type="entry name" value="npdG"/>
    <property type="match status" value="1"/>
</dbReference>
<dbReference type="InterPro" id="IPR010185">
    <property type="entry name" value="NpdG"/>
</dbReference>
<dbReference type="GO" id="GO:0050661">
    <property type="term" value="F:NADP binding"/>
    <property type="evidence" value="ECO:0007669"/>
    <property type="project" value="InterPro"/>
</dbReference>
<dbReference type="GO" id="GO:0006740">
    <property type="term" value="P:NADPH regeneration"/>
    <property type="evidence" value="ECO:0007669"/>
    <property type="project" value="InterPro"/>
</dbReference>
<proteinExistence type="predicted"/>
<feature type="domain" description="Pyrroline-5-carboxylate reductase catalytic N-terminal" evidence="2">
    <location>
        <begin position="7"/>
        <end position="104"/>
    </location>
</feature>
<dbReference type="AlphaFoldDB" id="A0A381NKX4"/>
<dbReference type="EMBL" id="UINC01000432">
    <property type="protein sequence ID" value="SUZ55177.1"/>
    <property type="molecule type" value="Genomic_DNA"/>
</dbReference>
<dbReference type="GO" id="GO:0070967">
    <property type="term" value="F:coenzyme F420 binding"/>
    <property type="evidence" value="ECO:0007669"/>
    <property type="project" value="InterPro"/>
</dbReference>
<keyword evidence="1" id="KW-0560">Oxidoreductase</keyword>
<dbReference type="InterPro" id="IPR028939">
    <property type="entry name" value="P5C_Rdtase_cat_N"/>
</dbReference>
<dbReference type="PANTHER" id="PTHR14239">
    <property type="entry name" value="DUDULIN-RELATED"/>
    <property type="match status" value="1"/>
</dbReference>
<dbReference type="GO" id="GO:0052851">
    <property type="term" value="F:ferric-chelate reductase (NADPH) activity"/>
    <property type="evidence" value="ECO:0007669"/>
    <property type="project" value="TreeGrafter"/>
</dbReference>
<dbReference type="PANTHER" id="PTHR14239:SF0">
    <property type="entry name" value="F420-DEPENDENT NADP REDUCTASE"/>
    <property type="match status" value="1"/>
</dbReference>
<sequence length="219" mass="22830">MSDVKQTIAVIGGTGGLGSALAFRWGQAGYKIIIGSRNAEKALLSAAKLNERLGRTSASGLSNRDAANAAGIIVLTVPFSNHKAIVEEIMEAAQGKIVVDTTVPLVPPKVSRVQLPEGGSVAKLAQERLGKNVRLVSAFQTVAAASLAENKPLEGDVLVCGNNVEARTSVISLVEATGLKGWHAGPIDNSVVSESLTPVLIFLNKRYEMGHSGIRIVGN</sequence>
<dbReference type="InterPro" id="IPR051267">
    <property type="entry name" value="STEAP_metalloreductase"/>
</dbReference>
<protein>
    <recommendedName>
        <fullName evidence="2">Pyrroline-5-carboxylate reductase catalytic N-terminal domain-containing protein</fullName>
    </recommendedName>
</protein>
<dbReference type="GO" id="GO:0005886">
    <property type="term" value="C:plasma membrane"/>
    <property type="evidence" value="ECO:0007669"/>
    <property type="project" value="TreeGrafter"/>
</dbReference>
<dbReference type="Gene3D" id="3.40.50.720">
    <property type="entry name" value="NAD(P)-binding Rossmann-like Domain"/>
    <property type="match status" value="1"/>
</dbReference>
<dbReference type="GO" id="GO:0015677">
    <property type="term" value="P:copper ion import"/>
    <property type="evidence" value="ECO:0007669"/>
    <property type="project" value="TreeGrafter"/>
</dbReference>
<evidence type="ECO:0000313" key="3">
    <source>
        <dbReference type="EMBL" id="SUZ55177.1"/>
    </source>
</evidence>
<evidence type="ECO:0000256" key="1">
    <source>
        <dbReference type="ARBA" id="ARBA00023002"/>
    </source>
</evidence>
<dbReference type="Pfam" id="PF03807">
    <property type="entry name" value="F420_oxidored"/>
    <property type="match status" value="1"/>
</dbReference>
<gene>
    <name evidence="3" type="ORF">METZ01_LOCUS8031</name>
</gene>
<accession>A0A381NKX4</accession>